<keyword evidence="8" id="KW-1185">Reference proteome</keyword>
<dbReference type="GO" id="GO:0020037">
    <property type="term" value="F:heme binding"/>
    <property type="evidence" value="ECO:0007669"/>
    <property type="project" value="InterPro"/>
</dbReference>
<evidence type="ECO:0000256" key="5">
    <source>
        <dbReference type="PIRSR" id="PIRSR602403-1"/>
    </source>
</evidence>
<evidence type="ECO:0000256" key="4">
    <source>
        <dbReference type="ARBA" id="ARBA00023004"/>
    </source>
</evidence>
<name>A0AAW1PF37_9CHLO</name>
<dbReference type="Pfam" id="PF00067">
    <property type="entry name" value="p450"/>
    <property type="match status" value="2"/>
</dbReference>
<keyword evidence="2 5" id="KW-0349">Heme</keyword>
<dbReference type="GO" id="GO:0004497">
    <property type="term" value="F:monooxygenase activity"/>
    <property type="evidence" value="ECO:0007669"/>
    <property type="project" value="InterPro"/>
</dbReference>
<dbReference type="EMBL" id="JALJOQ010000009">
    <property type="protein sequence ID" value="KAK9812081.1"/>
    <property type="molecule type" value="Genomic_DNA"/>
</dbReference>
<keyword evidence="4 5" id="KW-0408">Iron</keyword>
<dbReference type="InterPro" id="IPR050529">
    <property type="entry name" value="CYP450_sterol_14alpha_dmase"/>
</dbReference>
<comment type="similarity">
    <text evidence="1">Belongs to the cytochrome P450 family.</text>
</comment>
<evidence type="ECO:0000256" key="2">
    <source>
        <dbReference type="ARBA" id="ARBA00022617"/>
    </source>
</evidence>
<dbReference type="AlphaFoldDB" id="A0AAW1PF37"/>
<feature type="binding site" description="axial binding residue" evidence="5">
    <location>
        <position position="416"/>
    </location>
    <ligand>
        <name>heme</name>
        <dbReference type="ChEBI" id="CHEBI:30413"/>
    </ligand>
    <ligandPart>
        <name>Fe</name>
        <dbReference type="ChEBI" id="CHEBI:18248"/>
    </ligandPart>
</feature>
<dbReference type="GO" id="GO:0016705">
    <property type="term" value="F:oxidoreductase activity, acting on paired donors, with incorporation or reduction of molecular oxygen"/>
    <property type="evidence" value="ECO:0007669"/>
    <property type="project" value="InterPro"/>
</dbReference>
<dbReference type="GO" id="GO:0005506">
    <property type="term" value="F:iron ion binding"/>
    <property type="evidence" value="ECO:0007669"/>
    <property type="project" value="InterPro"/>
</dbReference>
<evidence type="ECO:0008006" key="9">
    <source>
        <dbReference type="Google" id="ProtNLM"/>
    </source>
</evidence>
<dbReference type="InterPro" id="IPR036396">
    <property type="entry name" value="Cyt_P450_sf"/>
</dbReference>
<dbReference type="PANTHER" id="PTHR24304">
    <property type="entry name" value="CYTOCHROME P450 FAMILY 7"/>
    <property type="match status" value="1"/>
</dbReference>
<evidence type="ECO:0000313" key="8">
    <source>
        <dbReference type="Proteomes" id="UP001465755"/>
    </source>
</evidence>
<evidence type="ECO:0000256" key="6">
    <source>
        <dbReference type="SAM" id="SignalP"/>
    </source>
</evidence>
<proteinExistence type="inferred from homology"/>
<comment type="cofactor">
    <cofactor evidence="5">
        <name>heme</name>
        <dbReference type="ChEBI" id="CHEBI:30413"/>
    </cofactor>
</comment>
<keyword evidence="6" id="KW-0732">Signal</keyword>
<dbReference type="Gene3D" id="1.10.630.10">
    <property type="entry name" value="Cytochrome P450"/>
    <property type="match status" value="1"/>
</dbReference>
<gene>
    <name evidence="7" type="ORF">WJX73_004676</name>
</gene>
<sequence length="476" mass="52215">MEAWIILVALLAATMAYVLHAHRRTDLGPLRVPGLPLLGNTLQLGASGAPFIRQCRQEHGDTFTLKLIGRPITLCCNPKAVAAIYSAPEDMITFRPAVEQFTQRIFGIPSGPFFDRHLDILNALRMLLTAQHLRSHQQALIQHMRQHLQQTERQHGKVDLVSFITSLIFNAAVSTLFGASFLPRHGADKVMAAFSTFEKNFELAASLVPHSLLRAFCRARSFLLKAFKVSYDQGDFRDTVAGNMIANCPWLPASIAPNMLLALQWASQANSVPATFWAYAHLLLPQHMELHEAVRESLKGGDDDDIIAAAMDSRGLLAKVVAEAVRLYSPGMDVRMAACDLQLPNSTGTDFLPKGRMLAVSPYEMHTAPDIYGPTATLFDPLRAIPHADDAAKGSGAPAWSWGHAGIAFGAGQFRCPGRQFAEAEIAVVVAFLLTCFKAQLQPSGDGRIQLPEPELRRQIGVRWPRTACRAALCVR</sequence>
<dbReference type="InterPro" id="IPR002403">
    <property type="entry name" value="Cyt_P450_E_grp-IV"/>
</dbReference>
<dbReference type="SUPFAM" id="SSF48264">
    <property type="entry name" value="Cytochrome P450"/>
    <property type="match status" value="1"/>
</dbReference>
<organism evidence="7 8">
    <name type="scientific">Symbiochloris irregularis</name>
    <dbReference type="NCBI Taxonomy" id="706552"/>
    <lineage>
        <taxon>Eukaryota</taxon>
        <taxon>Viridiplantae</taxon>
        <taxon>Chlorophyta</taxon>
        <taxon>core chlorophytes</taxon>
        <taxon>Trebouxiophyceae</taxon>
        <taxon>Trebouxiales</taxon>
        <taxon>Trebouxiaceae</taxon>
        <taxon>Symbiochloris</taxon>
    </lineage>
</organism>
<protein>
    <recommendedName>
        <fullName evidence="9">Cytochrome P450</fullName>
    </recommendedName>
</protein>
<comment type="caution">
    <text evidence="7">The sequence shown here is derived from an EMBL/GenBank/DDBJ whole genome shotgun (WGS) entry which is preliminary data.</text>
</comment>
<dbReference type="PRINTS" id="PR00465">
    <property type="entry name" value="EP450IV"/>
</dbReference>
<dbReference type="Proteomes" id="UP001465755">
    <property type="component" value="Unassembled WGS sequence"/>
</dbReference>
<feature type="signal peptide" evidence="6">
    <location>
        <begin position="1"/>
        <end position="16"/>
    </location>
</feature>
<keyword evidence="3 5" id="KW-0479">Metal-binding</keyword>
<reference evidence="7 8" key="1">
    <citation type="journal article" date="2024" name="Nat. Commun.">
        <title>Phylogenomics reveals the evolutionary origins of lichenization in chlorophyte algae.</title>
        <authorList>
            <person name="Puginier C."/>
            <person name="Libourel C."/>
            <person name="Otte J."/>
            <person name="Skaloud P."/>
            <person name="Haon M."/>
            <person name="Grisel S."/>
            <person name="Petersen M."/>
            <person name="Berrin J.G."/>
            <person name="Delaux P.M."/>
            <person name="Dal Grande F."/>
            <person name="Keller J."/>
        </authorList>
    </citation>
    <scope>NUCLEOTIDE SEQUENCE [LARGE SCALE GENOMIC DNA]</scope>
    <source>
        <strain evidence="7 8">SAG 2036</strain>
    </source>
</reference>
<accession>A0AAW1PF37</accession>
<evidence type="ECO:0000256" key="1">
    <source>
        <dbReference type="ARBA" id="ARBA00010617"/>
    </source>
</evidence>
<evidence type="ECO:0000313" key="7">
    <source>
        <dbReference type="EMBL" id="KAK9812081.1"/>
    </source>
</evidence>
<dbReference type="InterPro" id="IPR001128">
    <property type="entry name" value="Cyt_P450"/>
</dbReference>
<dbReference type="PANTHER" id="PTHR24304:SF2">
    <property type="entry name" value="24-HYDROXYCHOLESTEROL 7-ALPHA-HYDROXYLASE"/>
    <property type="match status" value="1"/>
</dbReference>
<feature type="chain" id="PRO_5043934737" description="Cytochrome P450" evidence="6">
    <location>
        <begin position="17"/>
        <end position="476"/>
    </location>
</feature>
<evidence type="ECO:0000256" key="3">
    <source>
        <dbReference type="ARBA" id="ARBA00022723"/>
    </source>
</evidence>